<dbReference type="AlphaFoldDB" id="A0A3B0UI19"/>
<evidence type="ECO:0000256" key="1">
    <source>
        <dbReference type="ARBA" id="ARBA00004141"/>
    </source>
</evidence>
<reference evidence="9" key="1">
    <citation type="submission" date="2018-06" db="EMBL/GenBank/DDBJ databases">
        <authorList>
            <person name="Zhirakovskaya E."/>
        </authorList>
    </citation>
    <scope>NUCLEOTIDE SEQUENCE</scope>
</reference>
<dbReference type="PROSITE" id="PS51202">
    <property type="entry name" value="RCK_C"/>
    <property type="match status" value="2"/>
</dbReference>
<dbReference type="SUPFAM" id="SSF116726">
    <property type="entry name" value="TrkA C-terminal domain-like"/>
    <property type="match status" value="2"/>
</dbReference>
<name>A0A3B0UI19_9ZZZZ</name>
<dbReference type="GO" id="GO:0008324">
    <property type="term" value="F:monoatomic cation transmembrane transporter activity"/>
    <property type="evidence" value="ECO:0007669"/>
    <property type="project" value="InterPro"/>
</dbReference>
<dbReference type="Pfam" id="PF03600">
    <property type="entry name" value="CitMHS"/>
    <property type="match status" value="1"/>
</dbReference>
<feature type="transmembrane region" description="Helical" evidence="7">
    <location>
        <begin position="61"/>
        <end position="83"/>
    </location>
</feature>
<comment type="subcellular location">
    <subcellularLocation>
        <location evidence="1">Membrane</location>
        <topology evidence="1">Multi-pass membrane protein</topology>
    </subcellularLocation>
</comment>
<feature type="transmembrane region" description="Helical" evidence="7">
    <location>
        <begin position="95"/>
        <end position="124"/>
    </location>
</feature>
<feature type="domain" description="RCK C-terminal" evidence="8">
    <location>
        <begin position="210"/>
        <end position="298"/>
    </location>
</feature>
<dbReference type="Pfam" id="PF02080">
    <property type="entry name" value="TrkA_C"/>
    <property type="match status" value="2"/>
</dbReference>
<evidence type="ECO:0000256" key="4">
    <source>
        <dbReference type="ARBA" id="ARBA00022737"/>
    </source>
</evidence>
<dbReference type="PANTHER" id="PTHR43652:SF2">
    <property type="entry name" value="BASIC AMINO ACID ANTIPORTER YFCC-RELATED"/>
    <property type="match status" value="1"/>
</dbReference>
<feature type="transmembrane region" description="Helical" evidence="7">
    <location>
        <begin position="410"/>
        <end position="436"/>
    </location>
</feature>
<feature type="transmembrane region" description="Helical" evidence="7">
    <location>
        <begin position="491"/>
        <end position="524"/>
    </location>
</feature>
<keyword evidence="2" id="KW-0813">Transport</keyword>
<feature type="transmembrane region" description="Helical" evidence="7">
    <location>
        <begin position="136"/>
        <end position="155"/>
    </location>
</feature>
<sequence>MNGEIILVLSILGVAIVLFASEKIRVDVVAMMVLLALLLTGLLTTDEAFSGFSNPAVITVWAIYIVSASLTHTGIAALIGRYIGRFAGTSETQLMLVIMATVGIMSAFMNNIGAAAVMLPVAIGLGRKANVPASKLLIPLAFGSLLGGVTTLIGTPPNLLASDALQEVGLEPFGLFDYTKMGLIILGSSLLYMAFIGRHLLPHYEDTLHDDPQEFNPDFQLKDYLAELHVQPQSQLIGKTIVESNLGKLHDLTVMGVLRDGRMRLGILPNAHIRAGDVLVVKGAKEKMLAVREKIGVRLIAQDEVPEQDWLSEEVTVAELVISQKAPFIGKLLKDTNFRARYGLNVLAIWREEKSIAGRVGNAQLKLGDTLLVQGRQERIEAAGEDISFLLLTEHKESELRTSKAPLNMIIFVSMITMVGLGWLHISVAAVLGAMLSVVTGCLTMDEAYKSIEWKSVYLIAGMLPMGIAMEKTGTATFLSDMVINLVGSMGPLAIMVGLFVLTTVLTAFMSNAAAAVLVAPIAIQTAFSLGLDPRAYVMGIAIAASNSFVTPIGHQACVLVYGPGGYRFFDFARVGLPLTILIWVLMTIFLPIFFPF</sequence>
<dbReference type="InterPro" id="IPR006037">
    <property type="entry name" value="RCK_C"/>
</dbReference>
<keyword evidence="4" id="KW-0677">Repeat</keyword>
<feature type="transmembrane region" description="Helical" evidence="7">
    <location>
        <begin position="536"/>
        <end position="563"/>
    </location>
</feature>
<feature type="transmembrane region" description="Helical" evidence="7">
    <location>
        <begin position="575"/>
        <end position="595"/>
    </location>
</feature>
<dbReference type="InterPro" id="IPR051679">
    <property type="entry name" value="DASS-Related_Transporters"/>
</dbReference>
<protein>
    <submittedName>
        <fullName evidence="9">Sulfate permease, Trk-type</fullName>
    </submittedName>
</protein>
<feature type="domain" description="RCK C-terminal" evidence="8">
    <location>
        <begin position="305"/>
        <end position="389"/>
    </location>
</feature>
<evidence type="ECO:0000256" key="3">
    <source>
        <dbReference type="ARBA" id="ARBA00022692"/>
    </source>
</evidence>
<evidence type="ECO:0000256" key="6">
    <source>
        <dbReference type="ARBA" id="ARBA00023136"/>
    </source>
</evidence>
<evidence type="ECO:0000256" key="2">
    <source>
        <dbReference type="ARBA" id="ARBA00022448"/>
    </source>
</evidence>
<dbReference type="InterPro" id="IPR036721">
    <property type="entry name" value="RCK_C_sf"/>
</dbReference>
<proteinExistence type="predicted"/>
<feature type="transmembrane region" description="Helical" evidence="7">
    <location>
        <begin position="30"/>
        <end position="49"/>
    </location>
</feature>
<dbReference type="Gene3D" id="3.30.70.1450">
    <property type="entry name" value="Regulator of K+ conductance, C-terminal domain"/>
    <property type="match status" value="2"/>
</dbReference>
<dbReference type="PANTHER" id="PTHR43652">
    <property type="entry name" value="BASIC AMINO ACID ANTIPORTER YFCC-RELATED"/>
    <property type="match status" value="1"/>
</dbReference>
<evidence type="ECO:0000256" key="5">
    <source>
        <dbReference type="ARBA" id="ARBA00022989"/>
    </source>
</evidence>
<keyword evidence="3 7" id="KW-0812">Transmembrane</keyword>
<dbReference type="EMBL" id="UOEU01000078">
    <property type="protein sequence ID" value="VAW30691.1"/>
    <property type="molecule type" value="Genomic_DNA"/>
</dbReference>
<evidence type="ECO:0000259" key="8">
    <source>
        <dbReference type="PROSITE" id="PS51202"/>
    </source>
</evidence>
<dbReference type="GO" id="GO:0005886">
    <property type="term" value="C:plasma membrane"/>
    <property type="evidence" value="ECO:0007669"/>
    <property type="project" value="TreeGrafter"/>
</dbReference>
<gene>
    <name evidence="9" type="ORF">MNBD_CHLOROFLEXI01-87</name>
</gene>
<keyword evidence="5 7" id="KW-1133">Transmembrane helix</keyword>
<feature type="transmembrane region" description="Helical" evidence="7">
    <location>
        <begin position="175"/>
        <end position="195"/>
    </location>
</feature>
<feature type="transmembrane region" description="Helical" evidence="7">
    <location>
        <begin position="456"/>
        <end position="479"/>
    </location>
</feature>
<dbReference type="GO" id="GO:0006813">
    <property type="term" value="P:potassium ion transport"/>
    <property type="evidence" value="ECO:0007669"/>
    <property type="project" value="InterPro"/>
</dbReference>
<keyword evidence="6 7" id="KW-0472">Membrane</keyword>
<evidence type="ECO:0000256" key="7">
    <source>
        <dbReference type="SAM" id="Phobius"/>
    </source>
</evidence>
<dbReference type="InterPro" id="IPR004680">
    <property type="entry name" value="Cit_transptr-like_dom"/>
</dbReference>
<evidence type="ECO:0000313" key="9">
    <source>
        <dbReference type="EMBL" id="VAW30691.1"/>
    </source>
</evidence>
<organism evidence="9">
    <name type="scientific">hydrothermal vent metagenome</name>
    <dbReference type="NCBI Taxonomy" id="652676"/>
    <lineage>
        <taxon>unclassified sequences</taxon>
        <taxon>metagenomes</taxon>
        <taxon>ecological metagenomes</taxon>
    </lineage>
</organism>
<accession>A0A3B0UI19</accession>